<keyword evidence="1" id="KW-1133">Transmembrane helix</keyword>
<dbReference type="PANTHER" id="PTHR36356">
    <property type="entry name" value="EXPRESSED PROTEIN"/>
    <property type="match status" value="1"/>
</dbReference>
<proteinExistence type="predicted"/>
<name>A0AAW2DEX1_9ROSI</name>
<keyword evidence="1" id="KW-0812">Transmembrane</keyword>
<gene>
    <name evidence="2" type="ORF">SO802_009641</name>
</gene>
<keyword evidence="1" id="KW-0472">Membrane</keyword>
<dbReference type="Proteomes" id="UP001459277">
    <property type="component" value="Unassembled WGS sequence"/>
</dbReference>
<dbReference type="EMBL" id="JAZDWU010000003">
    <property type="protein sequence ID" value="KAL0008139.1"/>
    <property type="molecule type" value="Genomic_DNA"/>
</dbReference>
<evidence type="ECO:0000313" key="3">
    <source>
        <dbReference type="Proteomes" id="UP001459277"/>
    </source>
</evidence>
<keyword evidence="3" id="KW-1185">Reference proteome</keyword>
<evidence type="ECO:0000256" key="1">
    <source>
        <dbReference type="SAM" id="Phobius"/>
    </source>
</evidence>
<reference evidence="2 3" key="1">
    <citation type="submission" date="2024-01" db="EMBL/GenBank/DDBJ databases">
        <title>A telomere-to-telomere, gap-free genome of sweet tea (Lithocarpus litseifolius).</title>
        <authorList>
            <person name="Zhou J."/>
        </authorList>
    </citation>
    <scope>NUCLEOTIDE SEQUENCE [LARGE SCALE GENOMIC DNA]</scope>
    <source>
        <strain evidence="2">Zhou-2022a</strain>
        <tissue evidence="2">Leaf</tissue>
    </source>
</reference>
<evidence type="ECO:0000313" key="2">
    <source>
        <dbReference type="EMBL" id="KAL0008139.1"/>
    </source>
</evidence>
<sequence length="119" mass="13441">MVSGEALKDAWRSANDGFEQFLYEAKKAAERVDHRFSVSRCLSSVAHSAANRARKIDKEFEIGVRWRTFSLDFTRNLPRLGHRPAKPDVNILGFLLVMSNIVSIPFGMVETKMAKALQS</sequence>
<dbReference type="AlphaFoldDB" id="A0AAW2DEX1"/>
<protein>
    <submittedName>
        <fullName evidence="2">Uncharacterized protein</fullName>
    </submittedName>
</protein>
<organism evidence="2 3">
    <name type="scientific">Lithocarpus litseifolius</name>
    <dbReference type="NCBI Taxonomy" id="425828"/>
    <lineage>
        <taxon>Eukaryota</taxon>
        <taxon>Viridiplantae</taxon>
        <taxon>Streptophyta</taxon>
        <taxon>Embryophyta</taxon>
        <taxon>Tracheophyta</taxon>
        <taxon>Spermatophyta</taxon>
        <taxon>Magnoliopsida</taxon>
        <taxon>eudicotyledons</taxon>
        <taxon>Gunneridae</taxon>
        <taxon>Pentapetalae</taxon>
        <taxon>rosids</taxon>
        <taxon>fabids</taxon>
        <taxon>Fagales</taxon>
        <taxon>Fagaceae</taxon>
        <taxon>Lithocarpus</taxon>
    </lineage>
</organism>
<dbReference type="GO" id="GO:0009507">
    <property type="term" value="C:chloroplast"/>
    <property type="evidence" value="ECO:0007669"/>
    <property type="project" value="TreeGrafter"/>
</dbReference>
<accession>A0AAW2DEX1</accession>
<comment type="caution">
    <text evidence="2">The sequence shown here is derived from an EMBL/GenBank/DDBJ whole genome shotgun (WGS) entry which is preliminary data.</text>
</comment>
<dbReference type="PANTHER" id="PTHR36356:SF1">
    <property type="entry name" value="EXPRESSED PROTEIN"/>
    <property type="match status" value="1"/>
</dbReference>
<feature type="transmembrane region" description="Helical" evidence="1">
    <location>
        <begin position="89"/>
        <end position="109"/>
    </location>
</feature>